<dbReference type="Proteomes" id="UP001163096">
    <property type="component" value="Chromosome"/>
</dbReference>
<dbReference type="KEGG" id="mou:OU421_01160"/>
<proteinExistence type="predicted"/>
<accession>A0A9X9T8A8</accession>
<dbReference type="GeneID" id="76833668"/>
<evidence type="ECO:0000313" key="1">
    <source>
        <dbReference type="EMBL" id="WAI01510.1"/>
    </source>
</evidence>
<keyword evidence="2" id="KW-1185">Reference proteome</keyword>
<sequence length="200" mass="21817">MHTSWLSYGALILLFAAVSICGCVTDDDACERASSLYEHAEMRISDINWDADPPELADAKLQGAEVDLNEARIIVGAIQPDSGSAKPSTAYALHELVLAKISYVSAAREVATAQIHIMNAEDAAELYQYSDWYLELHAALENLDLARTELSLSDSRMDGINMTLVPVEMRSDVVETQALNANFARLITSLEQSVEIALQG</sequence>
<reference evidence="1" key="1">
    <citation type="submission" date="2022-11" db="EMBL/GenBank/DDBJ databases">
        <title>Complete genome sequence of Methanogenium organophilum DSM 3596.</title>
        <authorList>
            <person name="Chen S.-C."/>
            <person name="Lai S.-J."/>
            <person name="You Y.-T."/>
        </authorList>
    </citation>
    <scope>NUCLEOTIDE SEQUENCE</scope>
    <source>
        <strain evidence="1">DSM 3596</strain>
    </source>
</reference>
<protein>
    <submittedName>
        <fullName evidence="1">Uncharacterized protein</fullName>
    </submittedName>
</protein>
<gene>
    <name evidence="1" type="ORF">OU421_01160</name>
</gene>
<evidence type="ECO:0000313" key="2">
    <source>
        <dbReference type="Proteomes" id="UP001163096"/>
    </source>
</evidence>
<organism evidence="1 2">
    <name type="scientific">Methanogenium organophilum</name>
    <dbReference type="NCBI Taxonomy" id="2199"/>
    <lineage>
        <taxon>Archaea</taxon>
        <taxon>Methanobacteriati</taxon>
        <taxon>Methanobacteriota</taxon>
        <taxon>Stenosarchaea group</taxon>
        <taxon>Methanomicrobia</taxon>
        <taxon>Methanomicrobiales</taxon>
        <taxon>Methanomicrobiaceae</taxon>
        <taxon>Methanogenium</taxon>
    </lineage>
</organism>
<dbReference type="EMBL" id="CP113361">
    <property type="protein sequence ID" value="WAI01510.1"/>
    <property type="molecule type" value="Genomic_DNA"/>
</dbReference>
<name>A0A9X9T8A8_METOG</name>
<dbReference type="RefSeq" id="WP_268186746.1">
    <property type="nucleotide sequence ID" value="NZ_CP113361.1"/>
</dbReference>
<dbReference type="AlphaFoldDB" id="A0A9X9T8A8"/>